<keyword evidence="5 8" id="KW-0812">Transmembrane</keyword>
<dbReference type="InterPro" id="IPR027463">
    <property type="entry name" value="AcrB_DN_DC_subdom"/>
</dbReference>
<name>A0A8J3F2I1_9BURK</name>
<accession>A0A8J3F2I1</accession>
<organism evidence="9 10">
    <name type="scientific">Oxalicibacterium faecigallinarum</name>
    <dbReference type="NCBI Taxonomy" id="573741"/>
    <lineage>
        <taxon>Bacteria</taxon>
        <taxon>Pseudomonadati</taxon>
        <taxon>Pseudomonadota</taxon>
        <taxon>Betaproteobacteria</taxon>
        <taxon>Burkholderiales</taxon>
        <taxon>Oxalobacteraceae</taxon>
        <taxon>Oxalicibacterium</taxon>
    </lineage>
</organism>
<dbReference type="NCBIfam" id="TIGR00914">
    <property type="entry name" value="2A0601"/>
    <property type="match status" value="1"/>
</dbReference>
<evidence type="ECO:0000256" key="3">
    <source>
        <dbReference type="ARBA" id="ARBA00022448"/>
    </source>
</evidence>
<feature type="transmembrane region" description="Helical" evidence="8">
    <location>
        <begin position="12"/>
        <end position="31"/>
    </location>
</feature>
<gene>
    <name evidence="9" type="ORF">GCM10008066_28700</name>
</gene>
<dbReference type="Gene3D" id="3.30.2090.10">
    <property type="entry name" value="Multidrug efflux transporter AcrB TolC docking domain, DN and DC subdomains"/>
    <property type="match status" value="2"/>
</dbReference>
<dbReference type="GO" id="GO:0004601">
    <property type="term" value="F:peroxidase activity"/>
    <property type="evidence" value="ECO:0007669"/>
    <property type="project" value="UniProtKB-KW"/>
</dbReference>
<feature type="transmembrane region" description="Helical" evidence="8">
    <location>
        <begin position="897"/>
        <end position="917"/>
    </location>
</feature>
<dbReference type="Gene3D" id="3.30.70.1320">
    <property type="entry name" value="Multidrug efflux transporter AcrB pore domain like"/>
    <property type="match status" value="1"/>
</dbReference>
<dbReference type="InterPro" id="IPR001036">
    <property type="entry name" value="Acrflvin-R"/>
</dbReference>
<keyword evidence="4" id="KW-1003">Cell membrane</keyword>
<dbReference type="PANTHER" id="PTHR32063:SF24">
    <property type="entry name" value="CATION EFFLUX SYSTEM (ACRB_ACRD_ACRF FAMILY)"/>
    <property type="match status" value="1"/>
</dbReference>
<dbReference type="PRINTS" id="PR00702">
    <property type="entry name" value="ACRIFLAVINRP"/>
</dbReference>
<feature type="transmembrane region" description="Helical" evidence="8">
    <location>
        <begin position="397"/>
        <end position="418"/>
    </location>
</feature>
<dbReference type="RefSeq" id="WP_188382077.1">
    <property type="nucleotide sequence ID" value="NZ_BMDI01000003.1"/>
</dbReference>
<evidence type="ECO:0000313" key="9">
    <source>
        <dbReference type="EMBL" id="GGI21365.1"/>
    </source>
</evidence>
<feature type="transmembrane region" description="Helical" evidence="8">
    <location>
        <begin position="1000"/>
        <end position="1023"/>
    </location>
</feature>
<dbReference type="InterPro" id="IPR004763">
    <property type="entry name" value="CusA-like"/>
</dbReference>
<keyword evidence="9" id="KW-0560">Oxidoreductase</keyword>
<keyword evidence="9" id="KW-0575">Peroxidase</keyword>
<evidence type="ECO:0000256" key="1">
    <source>
        <dbReference type="ARBA" id="ARBA00004651"/>
    </source>
</evidence>
<dbReference type="EMBL" id="BMDI01000003">
    <property type="protein sequence ID" value="GGI21365.1"/>
    <property type="molecule type" value="Genomic_DNA"/>
</dbReference>
<feature type="transmembrane region" description="Helical" evidence="8">
    <location>
        <begin position="371"/>
        <end position="391"/>
    </location>
</feature>
<feature type="transmembrane region" description="Helical" evidence="8">
    <location>
        <begin position="868"/>
        <end position="890"/>
    </location>
</feature>
<keyword evidence="6 8" id="KW-1133">Transmembrane helix</keyword>
<feature type="transmembrane region" description="Helical" evidence="8">
    <location>
        <begin position="438"/>
        <end position="462"/>
    </location>
</feature>
<evidence type="ECO:0000256" key="6">
    <source>
        <dbReference type="ARBA" id="ARBA00022989"/>
    </source>
</evidence>
<reference evidence="10" key="1">
    <citation type="journal article" date="2019" name="Int. J. Syst. Evol. Microbiol.">
        <title>The Global Catalogue of Microorganisms (GCM) 10K type strain sequencing project: providing services to taxonomists for standard genome sequencing and annotation.</title>
        <authorList>
            <consortium name="The Broad Institute Genomics Platform"/>
            <consortium name="The Broad Institute Genome Sequencing Center for Infectious Disease"/>
            <person name="Wu L."/>
            <person name="Ma J."/>
        </authorList>
    </citation>
    <scope>NUCLEOTIDE SEQUENCE [LARGE SCALE GENOMIC DNA]</scope>
    <source>
        <strain evidence="10">CCM 2767</strain>
    </source>
</reference>
<dbReference type="PANTHER" id="PTHR32063">
    <property type="match status" value="1"/>
</dbReference>
<feature type="transmembrane region" description="Helical" evidence="8">
    <location>
        <begin position="923"/>
        <end position="947"/>
    </location>
</feature>
<keyword evidence="7 8" id="KW-0472">Membrane</keyword>
<sequence>MLEKTIRTALQQRLIVIVLAVIALVVGLDAMRKLSVDAFPDVTNVQVQIATDATGRSPEEVERFVTVPIEIAMTGLPGLEEMRSLNKPGLSLITLVFTDATDVYFARQLVMERLIEIGSRMPSGITPVLGPVSTGLGEVYQYTLDKPDDGDRELTQKELTERRIVQDWVVRPLLRSIPQVAEINSQGGYVKQYQVLVNPDRMTYYGISLETVYQGLARNNANSGGGILPQYAEQYLIRGVGLIENLDDIGNIVLSESNGTPVYVRDVAKVSMGHEVRYGALIKNGVTESVGGIVMMMRGGNAKEVVTRIKDRVAEINSQGMLPDGLQIVPYYDRSELVDSALWTVAKVLMEGVALVVIILFIFLGDVRSSVIVVATLVLTPLLTFFFMNQLGISANLMSLGGLAVAIGLMVDGSVVVVENAFEHLGRPNKYGKRKIQIILNAVIEVATPVVFGIGIIILVFLPLMTLQGMEGKMFAPLAYTIAIALAISLFLSMTLSPVLSSYMLKGGAEHDTRVIAFMKKHYLRMLSWVLANAKKTLILAVGAFVASVALLPLLGTAFIPEMKEGSIVPGINRVPNISLEESIALEKQAMAIVMSVPGVKSAISGVGRGESPADPQAQNESTPIVSLKPKSEWPEGWTQNTIEAEIQKRLQVIPSAQVVMAQPISDRVDEMVTGVRSDVAVKVFGEDLDRLLQKAQEIARVAGNVQGARDIRVDRVSGQQYLSINIDRQAIARYGLNVSDVHDVIEVAIAGKTATEIYEGERRFSAAVRLPEDFRGNVQAIRQILLTTPHGVRVPLDSLAKIEVRDGPAQISREGGKRRVVVAINVENRDLGGFVAELQQVVQSKVQLPSGYYLEWGGQFQNMERALGHMAIIVPVTVGAIFFLLFLLFNSVRYATLIITVLPFASIGGIIGLFVTGEYLSVPASVGFIALWGIAVLNGVVMVSYIRKLRTDGMELADAVVKGATMRFRPVMMTATVAMLGLVPFLFATGPGSEVQKPLAVVVIGGLITCTALTLLVLPVLYRWFDDNPGEA</sequence>
<comment type="caution">
    <text evidence="9">The sequence shown here is derived from an EMBL/GenBank/DDBJ whole genome shotgun (WGS) entry which is preliminary data.</text>
</comment>
<evidence type="ECO:0000256" key="8">
    <source>
        <dbReference type="SAM" id="Phobius"/>
    </source>
</evidence>
<evidence type="ECO:0000313" key="10">
    <source>
        <dbReference type="Proteomes" id="UP000642180"/>
    </source>
</evidence>
<evidence type="ECO:0000256" key="7">
    <source>
        <dbReference type="ARBA" id="ARBA00023136"/>
    </source>
</evidence>
<dbReference type="Gene3D" id="1.20.1640.10">
    <property type="entry name" value="Multidrug efflux transporter AcrB transmembrane domain"/>
    <property type="match status" value="2"/>
</dbReference>
<dbReference type="SUPFAM" id="SSF82693">
    <property type="entry name" value="Multidrug efflux transporter AcrB pore domain, PN1, PN2, PC1 and PC2 subdomains"/>
    <property type="match status" value="2"/>
</dbReference>
<dbReference type="Gene3D" id="3.30.70.1430">
    <property type="entry name" value="Multidrug efflux transporter AcrB pore domain"/>
    <property type="match status" value="2"/>
</dbReference>
<dbReference type="GO" id="GO:0008324">
    <property type="term" value="F:monoatomic cation transmembrane transporter activity"/>
    <property type="evidence" value="ECO:0007669"/>
    <property type="project" value="InterPro"/>
</dbReference>
<dbReference type="Proteomes" id="UP000642180">
    <property type="component" value="Unassembled WGS sequence"/>
</dbReference>
<dbReference type="SUPFAM" id="SSF82866">
    <property type="entry name" value="Multidrug efflux transporter AcrB transmembrane domain"/>
    <property type="match status" value="2"/>
</dbReference>
<feature type="transmembrane region" description="Helical" evidence="8">
    <location>
        <begin position="538"/>
        <end position="560"/>
    </location>
</feature>
<dbReference type="Gene3D" id="3.30.70.1440">
    <property type="entry name" value="Multidrug efflux transporter AcrB pore domain"/>
    <property type="match status" value="1"/>
</dbReference>
<keyword evidence="3" id="KW-0813">Transport</keyword>
<comment type="subcellular location">
    <subcellularLocation>
        <location evidence="1">Cell membrane</location>
        <topology evidence="1">Multi-pass membrane protein</topology>
    </subcellularLocation>
</comment>
<dbReference type="GO" id="GO:0005886">
    <property type="term" value="C:plasma membrane"/>
    <property type="evidence" value="ECO:0007669"/>
    <property type="project" value="UniProtKB-SubCell"/>
</dbReference>
<feature type="transmembrane region" description="Helical" evidence="8">
    <location>
        <begin position="341"/>
        <end position="364"/>
    </location>
</feature>
<dbReference type="SUPFAM" id="SSF82714">
    <property type="entry name" value="Multidrug efflux transporter AcrB TolC docking domain, DN and DC subdomains"/>
    <property type="match status" value="2"/>
</dbReference>
<proteinExistence type="inferred from homology"/>
<keyword evidence="10" id="KW-1185">Reference proteome</keyword>
<evidence type="ECO:0000256" key="2">
    <source>
        <dbReference type="ARBA" id="ARBA00010942"/>
    </source>
</evidence>
<dbReference type="Pfam" id="PF00873">
    <property type="entry name" value="ACR_tran"/>
    <property type="match status" value="1"/>
</dbReference>
<dbReference type="GO" id="GO:0042910">
    <property type="term" value="F:xenobiotic transmembrane transporter activity"/>
    <property type="evidence" value="ECO:0007669"/>
    <property type="project" value="TreeGrafter"/>
</dbReference>
<dbReference type="AlphaFoldDB" id="A0A8J3F2I1"/>
<evidence type="ECO:0000256" key="4">
    <source>
        <dbReference type="ARBA" id="ARBA00022475"/>
    </source>
</evidence>
<feature type="transmembrane region" description="Helical" evidence="8">
    <location>
        <begin position="474"/>
        <end position="496"/>
    </location>
</feature>
<evidence type="ECO:0000256" key="5">
    <source>
        <dbReference type="ARBA" id="ARBA00022692"/>
    </source>
</evidence>
<protein>
    <submittedName>
        <fullName evidence="9">Cytochrome-c peroxidase</fullName>
    </submittedName>
</protein>
<comment type="similarity">
    <text evidence="2">Belongs to the resistance-nodulation-cell division (RND) (TC 2.A.6) family.</text>
</comment>
<feature type="transmembrane region" description="Helical" evidence="8">
    <location>
        <begin position="968"/>
        <end position="988"/>
    </location>
</feature>